<reference evidence="5" key="1">
    <citation type="journal article" date="2019" name="J. Bacteriol.">
        <title>A Mutagenic Screen Identifies a TonB-Dependent Receptor Required for the Lanthanide Metal Switch in the Type I Methanotroph 'Methylotuvimicrobium buryatense' 5GB1C.</title>
        <authorList>
            <person name="Groom J.D."/>
            <person name="Ford S.M."/>
            <person name="Pesesky M.W."/>
            <person name="Lidstrom M.E."/>
        </authorList>
    </citation>
    <scope>NUCLEOTIDE SEQUENCE [LARGE SCALE GENOMIC DNA]</scope>
    <source>
        <strain evidence="5">5GB1C</strain>
    </source>
</reference>
<keyword evidence="5" id="KW-1185">Reference proteome</keyword>
<dbReference type="EMBL" id="CP035467">
    <property type="protein sequence ID" value="QCW83055.1"/>
    <property type="molecule type" value="Genomic_DNA"/>
</dbReference>
<gene>
    <name evidence="4" type="ORF">EQU24_13005</name>
</gene>
<evidence type="ECO:0000313" key="5">
    <source>
        <dbReference type="Proteomes" id="UP000305881"/>
    </source>
</evidence>
<dbReference type="GO" id="GO:0004185">
    <property type="term" value="F:serine-type carboxypeptidase activity"/>
    <property type="evidence" value="ECO:0007669"/>
    <property type="project" value="InterPro"/>
</dbReference>
<evidence type="ECO:0000256" key="3">
    <source>
        <dbReference type="SAM" id="SignalP"/>
    </source>
</evidence>
<accession>A0A4V1IJY8</accession>
<dbReference type="GO" id="GO:0006508">
    <property type="term" value="P:proteolysis"/>
    <property type="evidence" value="ECO:0007669"/>
    <property type="project" value="InterPro"/>
</dbReference>
<dbReference type="SUPFAM" id="SSF56601">
    <property type="entry name" value="beta-lactamase/transpeptidase-like"/>
    <property type="match status" value="1"/>
</dbReference>
<evidence type="ECO:0000256" key="1">
    <source>
        <dbReference type="ARBA" id="ARBA00006096"/>
    </source>
</evidence>
<proteinExistence type="inferred from homology"/>
<protein>
    <submittedName>
        <fullName evidence="4">Peptidase S13</fullName>
    </submittedName>
</protein>
<name>A0A4V1IJY8_METBY</name>
<dbReference type="GO" id="GO:0000270">
    <property type="term" value="P:peptidoglycan metabolic process"/>
    <property type="evidence" value="ECO:0007669"/>
    <property type="project" value="TreeGrafter"/>
</dbReference>
<keyword evidence="2" id="KW-0378">Hydrolase</keyword>
<keyword evidence="3" id="KW-0732">Signal</keyword>
<dbReference type="Gene3D" id="3.40.710.10">
    <property type="entry name" value="DD-peptidase/beta-lactamase superfamily"/>
    <property type="match status" value="1"/>
</dbReference>
<dbReference type="Gene3D" id="3.50.80.20">
    <property type="entry name" value="D-Ala-D-Ala carboxypeptidase C, peptidase S13"/>
    <property type="match status" value="1"/>
</dbReference>
<dbReference type="Proteomes" id="UP000305881">
    <property type="component" value="Chromosome"/>
</dbReference>
<dbReference type="InterPro" id="IPR012338">
    <property type="entry name" value="Beta-lactam/transpept-like"/>
</dbReference>
<dbReference type="STRING" id="675511.GCA_000341735_00440"/>
<feature type="chain" id="PRO_5020528848" evidence="3">
    <location>
        <begin position="21"/>
        <end position="392"/>
    </location>
</feature>
<dbReference type="PANTHER" id="PTHR30023">
    <property type="entry name" value="D-ALANYL-D-ALANINE CARBOXYPEPTIDASE"/>
    <property type="match status" value="1"/>
</dbReference>
<evidence type="ECO:0000256" key="2">
    <source>
        <dbReference type="ARBA" id="ARBA00022801"/>
    </source>
</evidence>
<dbReference type="Pfam" id="PF02113">
    <property type="entry name" value="Peptidase_S13"/>
    <property type="match status" value="3"/>
</dbReference>
<dbReference type="RefSeq" id="WP_017839090.1">
    <property type="nucleotide sequence ID" value="NZ_CP035467.1"/>
</dbReference>
<dbReference type="InterPro" id="IPR000667">
    <property type="entry name" value="Peptidase_S13"/>
</dbReference>
<sequence length="392" mass="43922">MRRISYLICLLFILPAFSHADEALTAFSKLNNAGLIVLDSNGRTIRADHADRPLIPASTTKLATAWLALMHWGEEHRFRTRFYWDEPTRVLWIKGSGDPYLVSEELARIARSLKQKGLQQVKAIGLDNSLFQTGLALPGTGTTNNPYDAVPTATAANFNTIAIKKINGKVLSAEPQTPLTPYSKSLGRSINSGELRVNTGRNPSNAENYFAELMAAFLRAQGIEVDPQIVFGKVPNQPVFYTHTNSKTLGEIVRTMLKYSTNFVANQLILMLSSETYQRPANTADVQRYMEESLSRQFAWENFTFEDGAGLSRNNRLSPQQLTDLLQAFRPWKHLLPEIEPGVYAKTGTLTGVSSLAGYLVKRGEWQPFAIVMNENVPYQLRNRIARELSLR</sequence>
<feature type="signal peptide" evidence="3">
    <location>
        <begin position="1"/>
        <end position="20"/>
    </location>
</feature>
<dbReference type="OrthoDB" id="9802627at2"/>
<dbReference type="KEGG" id="mbur:EQU24_13005"/>
<comment type="similarity">
    <text evidence="1">Belongs to the peptidase S13 family.</text>
</comment>
<organism evidence="4 5">
    <name type="scientific">Methylotuvimicrobium buryatense</name>
    <name type="common">Methylomicrobium buryatense</name>
    <dbReference type="NCBI Taxonomy" id="95641"/>
    <lineage>
        <taxon>Bacteria</taxon>
        <taxon>Pseudomonadati</taxon>
        <taxon>Pseudomonadota</taxon>
        <taxon>Gammaproteobacteria</taxon>
        <taxon>Methylococcales</taxon>
        <taxon>Methylococcaceae</taxon>
        <taxon>Methylotuvimicrobium</taxon>
    </lineage>
</organism>
<dbReference type="PRINTS" id="PR00922">
    <property type="entry name" value="DADACBPTASE3"/>
</dbReference>
<evidence type="ECO:0000313" key="4">
    <source>
        <dbReference type="EMBL" id="QCW83055.1"/>
    </source>
</evidence>
<dbReference type="AlphaFoldDB" id="A0A4V1IJY8"/>
<dbReference type="PANTHER" id="PTHR30023:SF0">
    <property type="entry name" value="PENICILLIN-SENSITIVE CARBOXYPEPTIDASE A"/>
    <property type="match status" value="1"/>
</dbReference>